<evidence type="ECO:0000313" key="11">
    <source>
        <dbReference type="Proteomes" id="UP000006727"/>
    </source>
</evidence>
<feature type="compositionally biased region" description="Polar residues" evidence="7">
    <location>
        <begin position="578"/>
        <end position="603"/>
    </location>
</feature>
<dbReference type="PANTHER" id="PTHR32467">
    <property type="entry name" value="AP2-LIKE ETHYLENE-RESPONSIVE TRANSCRIPTION FACTOR"/>
    <property type="match status" value="1"/>
</dbReference>
<dbReference type="PANTHER" id="PTHR32467:SF90">
    <property type="entry name" value="AP2-LIKE ETHYLENE-RESPONSIVE TRANSCRIPTION FACTOR AIL1"/>
    <property type="match status" value="1"/>
</dbReference>
<name>A0A2K1K4K6_PHYPA</name>
<evidence type="ECO:0000256" key="6">
    <source>
        <dbReference type="ARBA" id="ARBA00023242"/>
    </source>
</evidence>
<evidence type="ECO:0000256" key="4">
    <source>
        <dbReference type="ARBA" id="ARBA00023125"/>
    </source>
</evidence>
<reference evidence="9 11" key="2">
    <citation type="journal article" date="2018" name="Plant J.">
        <title>The Physcomitrella patens chromosome-scale assembly reveals moss genome structure and evolution.</title>
        <authorList>
            <person name="Lang D."/>
            <person name="Ullrich K.K."/>
            <person name="Murat F."/>
            <person name="Fuchs J."/>
            <person name="Jenkins J."/>
            <person name="Haas F.B."/>
            <person name="Piednoel M."/>
            <person name="Gundlach H."/>
            <person name="Van Bel M."/>
            <person name="Meyberg R."/>
            <person name="Vives C."/>
            <person name="Morata J."/>
            <person name="Symeonidi A."/>
            <person name="Hiss M."/>
            <person name="Muchero W."/>
            <person name="Kamisugi Y."/>
            <person name="Saleh O."/>
            <person name="Blanc G."/>
            <person name="Decker E.L."/>
            <person name="van Gessel N."/>
            <person name="Grimwood J."/>
            <person name="Hayes R.D."/>
            <person name="Graham S.W."/>
            <person name="Gunter L.E."/>
            <person name="McDaniel S.F."/>
            <person name="Hoernstein S.N.W."/>
            <person name="Larsson A."/>
            <person name="Li F.W."/>
            <person name="Perroud P.F."/>
            <person name="Phillips J."/>
            <person name="Ranjan P."/>
            <person name="Rokshar D.S."/>
            <person name="Rothfels C.J."/>
            <person name="Schneider L."/>
            <person name="Shu S."/>
            <person name="Stevenson D.W."/>
            <person name="Thummler F."/>
            <person name="Tillich M."/>
            <person name="Villarreal Aguilar J.C."/>
            <person name="Widiez T."/>
            <person name="Wong G.K."/>
            <person name="Wymore A."/>
            <person name="Zhang Y."/>
            <person name="Zimmer A.D."/>
            <person name="Quatrano R.S."/>
            <person name="Mayer K.F.X."/>
            <person name="Goodstein D."/>
            <person name="Casacuberta J.M."/>
            <person name="Vandepoele K."/>
            <person name="Reski R."/>
            <person name="Cuming A.C."/>
            <person name="Tuskan G.A."/>
            <person name="Maumus F."/>
            <person name="Salse J."/>
            <person name="Schmutz J."/>
            <person name="Rensing S.A."/>
        </authorList>
    </citation>
    <scope>NUCLEOTIDE SEQUENCE [LARGE SCALE GENOMIC DNA]</scope>
    <source>
        <strain evidence="10 11">cv. Gransden 2004</strain>
    </source>
</reference>
<evidence type="ECO:0000313" key="10">
    <source>
        <dbReference type="EnsemblPlants" id="Pp3c9_25570V3.1"/>
    </source>
</evidence>
<dbReference type="FunCoup" id="A0A2K1K4K6">
    <property type="interactions" value="278"/>
</dbReference>
<evidence type="ECO:0000259" key="8">
    <source>
        <dbReference type="PROSITE" id="PS51032"/>
    </source>
</evidence>
<dbReference type="Gramene" id="Pp3c9_25570V3.1">
    <property type="protein sequence ID" value="Pp3c9_25570V3.1"/>
    <property type="gene ID" value="Pp3c9_25570"/>
</dbReference>
<proteinExistence type="predicted"/>
<dbReference type="FunFam" id="3.30.730.10:FF:000003">
    <property type="entry name" value="AP2-like ethylene-responsive transcription factor ANT"/>
    <property type="match status" value="1"/>
</dbReference>
<keyword evidence="6" id="KW-0539">Nucleus</keyword>
<feature type="region of interest" description="Disordered" evidence="7">
    <location>
        <begin position="692"/>
        <end position="772"/>
    </location>
</feature>
<keyword evidence="5" id="KW-0804">Transcription</keyword>
<dbReference type="InterPro" id="IPR016177">
    <property type="entry name" value="DNA-bd_dom_sf"/>
</dbReference>
<dbReference type="InterPro" id="IPR001471">
    <property type="entry name" value="AP2/ERF_dom"/>
</dbReference>
<dbReference type="Gramene" id="Pp3c9_25570V3.3">
    <property type="protein sequence ID" value="Pp3c9_25570V3.3"/>
    <property type="gene ID" value="Pp3c9_25570"/>
</dbReference>
<feature type="region of interest" description="Disordered" evidence="7">
    <location>
        <begin position="573"/>
        <end position="604"/>
    </location>
</feature>
<sequence>MSQIHSSNLGGFQNSVNDCYNSLRNNGDGRNKNSGHDMEMMGSEGSLSIMEALRMSPSTDHWPQTRAMQLDGGIHQHALVTADQLLRSAGKRGVGDQQMTSSQSHYDMQNNAVETREDPKLEDFLGGSSLGGQYSNRESQQQQLDSMYYNVGAPGSTFTRDAQSRINVNLPYLSQPRSDTLHDVPPSFQVSYGRAPDQSCLSNPHNYEHPNTRAQLEFQEGNLLPGTRLHPQNLLQATLDQSATAELLSDCALQSPSGGSLNTGSEDYKLKMWLRHQAAVDKRKLDGLASLQPLTLSMSSGSHETNISNAVQTAGLFLTTDCTAVAEPRKRGAGRSGRKEPSPRKSIDTFGQRTSVFRGVTRHRWTGRYEAHLWDNTCRKEGQTRKGRQVYLGGYDKEEKAARAYDLAALKYWGPSTTINFPLGTYEKELEEMKNMSRQEYVASLRRKSSGFSRGASMYRGVTRHHQHGRWQARIGRVAGNKDLYLGTYSTQEEAAEAYDIAAIKFRGINAVTNFDMSRYNAARIQQGSLNVNHGLGAMKAAKETELSTTMISTPLQSRGQTQAAQMIRHSQIDEDQQMCTHSTGTPGSQMTSEVLSGQSGMSKNPHEWQMLYQQQARNSWGSCPQGDSQQGWLGFGVDSMRAPSTQSKFPAPTNGTSLRNLMGLEALPQDRNAGAGESSCSANQALMGHGMQSSSSMISSSGFQGGSSGVYQDGDGRALNSPPMSNSAYPQQQQQQQQQGSLDRGAVDSPKNSVDESEEASSKSSGYDPVLQGDLSRSGILYLSPGSGSQGKMANYVESSSLSPWIGSNSTTVQGLTERSNLSMGGHMGSGPIFSHSWNE</sequence>
<feature type="domain" description="AP2/ERF" evidence="8">
    <location>
        <begin position="356"/>
        <end position="422"/>
    </location>
</feature>
<evidence type="ECO:0000256" key="1">
    <source>
        <dbReference type="ARBA" id="ARBA00004123"/>
    </source>
</evidence>
<dbReference type="AlphaFoldDB" id="A0A2K1K4K6"/>
<dbReference type="GO" id="GO:0005634">
    <property type="term" value="C:nucleus"/>
    <property type="evidence" value="ECO:0007669"/>
    <property type="project" value="UniProtKB-SubCell"/>
</dbReference>
<dbReference type="GO" id="GO:0003677">
    <property type="term" value="F:DNA binding"/>
    <property type="evidence" value="ECO:0007669"/>
    <property type="project" value="UniProtKB-KW"/>
</dbReference>
<evidence type="ECO:0000313" key="9">
    <source>
        <dbReference type="EMBL" id="PNR48706.1"/>
    </source>
</evidence>
<dbReference type="CDD" id="cd00018">
    <property type="entry name" value="AP2"/>
    <property type="match status" value="2"/>
</dbReference>
<keyword evidence="3" id="KW-0805">Transcription regulation</keyword>
<dbReference type="SUPFAM" id="SSF54171">
    <property type="entry name" value="DNA-binding domain"/>
    <property type="match status" value="2"/>
</dbReference>
<dbReference type="Gene3D" id="3.30.730.10">
    <property type="entry name" value="AP2/ERF domain"/>
    <property type="match status" value="2"/>
</dbReference>
<feature type="domain" description="AP2/ERF" evidence="8">
    <location>
        <begin position="458"/>
        <end position="516"/>
    </location>
</feature>
<dbReference type="RefSeq" id="XP_024385131.1">
    <property type="nucleotide sequence ID" value="XM_024529363.2"/>
</dbReference>
<gene>
    <name evidence="10" type="primary">LOC112286936</name>
    <name evidence="9" type="ORF">PHYPA_013183</name>
</gene>
<dbReference type="FunFam" id="3.30.730.10:FF:000002">
    <property type="entry name" value="AP2-like ethylene-responsive transcription factor"/>
    <property type="match status" value="1"/>
</dbReference>
<dbReference type="SMART" id="SM00380">
    <property type="entry name" value="AP2"/>
    <property type="match status" value="2"/>
</dbReference>
<dbReference type="EnsemblPlants" id="Pp3c9_25570V3.1">
    <property type="protein sequence ID" value="Pp3c9_25570V3.1"/>
    <property type="gene ID" value="Pp3c9_25570"/>
</dbReference>
<evidence type="ECO:0000256" key="5">
    <source>
        <dbReference type="ARBA" id="ARBA00023163"/>
    </source>
</evidence>
<comment type="subcellular location">
    <subcellularLocation>
        <location evidence="1">Nucleus</location>
    </subcellularLocation>
</comment>
<feature type="compositionally biased region" description="Basic and acidic residues" evidence="7">
    <location>
        <begin position="337"/>
        <end position="347"/>
    </location>
</feature>
<dbReference type="PaxDb" id="3218-PP1S131_139V6.1"/>
<feature type="compositionally biased region" description="Low complexity" evidence="7">
    <location>
        <begin position="692"/>
        <end position="703"/>
    </location>
</feature>
<protein>
    <recommendedName>
        <fullName evidence="8">AP2/ERF domain-containing protein</fullName>
    </recommendedName>
</protein>
<dbReference type="OrthoDB" id="207175at2759"/>
<dbReference type="EMBL" id="ABEU02000009">
    <property type="protein sequence ID" value="PNR48706.1"/>
    <property type="molecule type" value="Genomic_DNA"/>
</dbReference>
<organism evidence="9">
    <name type="scientific">Physcomitrium patens</name>
    <name type="common">Spreading-leaved earth moss</name>
    <name type="synonym">Physcomitrella patens</name>
    <dbReference type="NCBI Taxonomy" id="3218"/>
    <lineage>
        <taxon>Eukaryota</taxon>
        <taxon>Viridiplantae</taxon>
        <taxon>Streptophyta</taxon>
        <taxon>Embryophyta</taxon>
        <taxon>Bryophyta</taxon>
        <taxon>Bryophytina</taxon>
        <taxon>Bryopsida</taxon>
        <taxon>Funariidae</taxon>
        <taxon>Funariales</taxon>
        <taxon>Funariaceae</taxon>
        <taxon>Physcomitrium</taxon>
    </lineage>
</organism>
<evidence type="ECO:0000256" key="2">
    <source>
        <dbReference type="ARBA" id="ARBA00022737"/>
    </source>
</evidence>
<dbReference type="Proteomes" id="UP000006727">
    <property type="component" value="Chromosome 9"/>
</dbReference>
<evidence type="ECO:0000256" key="7">
    <source>
        <dbReference type="SAM" id="MobiDB-lite"/>
    </source>
</evidence>
<keyword evidence="2" id="KW-0677">Repeat</keyword>
<dbReference type="KEGG" id="ppp:112286936"/>
<dbReference type="GeneID" id="112286936"/>
<dbReference type="STRING" id="3218.A0A2K1K4K6"/>
<dbReference type="Pfam" id="PF00847">
    <property type="entry name" value="AP2"/>
    <property type="match status" value="2"/>
</dbReference>
<accession>A0A2K1K4K6</accession>
<dbReference type="PROSITE" id="PS51032">
    <property type="entry name" value="AP2_ERF"/>
    <property type="match status" value="2"/>
</dbReference>
<keyword evidence="11" id="KW-1185">Reference proteome</keyword>
<keyword evidence="4" id="KW-0238">DNA-binding</keyword>
<dbReference type="EnsemblPlants" id="Pp3c9_25570V3.3">
    <property type="protein sequence ID" value="Pp3c9_25570V3.3"/>
    <property type="gene ID" value="Pp3c9_25570"/>
</dbReference>
<reference evidence="10" key="3">
    <citation type="submission" date="2020-12" db="UniProtKB">
        <authorList>
            <consortium name="EnsemblPlants"/>
        </authorList>
    </citation>
    <scope>IDENTIFICATION</scope>
</reference>
<dbReference type="GO" id="GO:0003700">
    <property type="term" value="F:DNA-binding transcription factor activity"/>
    <property type="evidence" value="ECO:0007669"/>
    <property type="project" value="InterPro"/>
</dbReference>
<evidence type="ECO:0000256" key="3">
    <source>
        <dbReference type="ARBA" id="ARBA00023015"/>
    </source>
</evidence>
<dbReference type="PRINTS" id="PR00367">
    <property type="entry name" value="ETHRSPELEMNT"/>
</dbReference>
<feature type="region of interest" description="Disordered" evidence="7">
    <location>
        <begin position="327"/>
        <end position="348"/>
    </location>
</feature>
<dbReference type="InterPro" id="IPR036955">
    <property type="entry name" value="AP2/ERF_dom_sf"/>
</dbReference>
<reference evidence="9 11" key="1">
    <citation type="journal article" date="2008" name="Science">
        <title>The Physcomitrella genome reveals evolutionary insights into the conquest of land by plants.</title>
        <authorList>
            <person name="Rensing S."/>
            <person name="Lang D."/>
            <person name="Zimmer A."/>
            <person name="Terry A."/>
            <person name="Salamov A."/>
            <person name="Shapiro H."/>
            <person name="Nishiyama T."/>
            <person name="Perroud P.-F."/>
            <person name="Lindquist E."/>
            <person name="Kamisugi Y."/>
            <person name="Tanahashi T."/>
            <person name="Sakakibara K."/>
            <person name="Fujita T."/>
            <person name="Oishi K."/>
            <person name="Shin-I T."/>
            <person name="Kuroki Y."/>
            <person name="Toyoda A."/>
            <person name="Suzuki Y."/>
            <person name="Hashimoto A."/>
            <person name="Yamaguchi K."/>
            <person name="Sugano A."/>
            <person name="Kohara Y."/>
            <person name="Fujiyama A."/>
            <person name="Anterola A."/>
            <person name="Aoki S."/>
            <person name="Ashton N."/>
            <person name="Barbazuk W.B."/>
            <person name="Barker E."/>
            <person name="Bennetzen J."/>
            <person name="Bezanilla M."/>
            <person name="Blankenship R."/>
            <person name="Cho S.H."/>
            <person name="Dutcher S."/>
            <person name="Estelle M."/>
            <person name="Fawcett J.A."/>
            <person name="Gundlach H."/>
            <person name="Hanada K."/>
            <person name="Heyl A."/>
            <person name="Hicks K.A."/>
            <person name="Hugh J."/>
            <person name="Lohr M."/>
            <person name="Mayer K."/>
            <person name="Melkozernov A."/>
            <person name="Murata T."/>
            <person name="Nelson D."/>
            <person name="Pils B."/>
            <person name="Prigge M."/>
            <person name="Reiss B."/>
            <person name="Renner T."/>
            <person name="Rombauts S."/>
            <person name="Rushton P."/>
            <person name="Sanderfoot A."/>
            <person name="Schween G."/>
            <person name="Shiu S.-H."/>
            <person name="Stueber K."/>
            <person name="Theodoulou F.L."/>
            <person name="Tu H."/>
            <person name="Van de Peer Y."/>
            <person name="Verrier P.J."/>
            <person name="Waters E."/>
            <person name="Wood A."/>
            <person name="Yang L."/>
            <person name="Cove D."/>
            <person name="Cuming A."/>
            <person name="Hasebe M."/>
            <person name="Lucas S."/>
            <person name="Mishler D.B."/>
            <person name="Reski R."/>
            <person name="Grigoriev I."/>
            <person name="Quatrano R.S."/>
            <person name="Boore J.L."/>
        </authorList>
    </citation>
    <scope>NUCLEOTIDE SEQUENCE [LARGE SCALE GENOMIC DNA]</scope>
    <source>
        <strain evidence="10 11">cv. Gransden 2004</strain>
    </source>
</reference>